<keyword evidence="4" id="KW-1133">Transmembrane helix</keyword>
<dbReference type="eggNOG" id="COG3850">
    <property type="taxonomic scope" value="Bacteria"/>
</dbReference>
<gene>
    <name evidence="7" type="ordered locus">Meso_0599</name>
</gene>
<keyword evidence="1 3" id="KW-0807">Transducer</keyword>
<evidence type="ECO:0000256" key="2">
    <source>
        <dbReference type="ARBA" id="ARBA00029447"/>
    </source>
</evidence>
<evidence type="ECO:0000259" key="6">
    <source>
        <dbReference type="PROSITE" id="PS50885"/>
    </source>
</evidence>
<dbReference type="GO" id="GO:0016020">
    <property type="term" value="C:membrane"/>
    <property type="evidence" value="ECO:0007669"/>
    <property type="project" value="InterPro"/>
</dbReference>
<reference evidence="7" key="1">
    <citation type="submission" date="2006-06" db="EMBL/GenBank/DDBJ databases">
        <title>Complete sequence of chromosome of Chelativorans sp. BNC1.</title>
        <authorList>
            <consortium name="US DOE Joint Genome Institute"/>
            <person name="Copeland A."/>
            <person name="Lucas S."/>
            <person name="Lapidus A."/>
            <person name="Barry K."/>
            <person name="Detter J.C."/>
            <person name="Glavina del Rio T."/>
            <person name="Hammon N."/>
            <person name="Israni S."/>
            <person name="Dalin E."/>
            <person name="Tice H."/>
            <person name="Pitluck S."/>
            <person name="Chertkov O."/>
            <person name="Brettin T."/>
            <person name="Bruce D."/>
            <person name="Han C."/>
            <person name="Tapia R."/>
            <person name="Gilna P."/>
            <person name="Schmutz J."/>
            <person name="Larimer F."/>
            <person name="Land M."/>
            <person name="Hauser L."/>
            <person name="Kyrpides N."/>
            <person name="Mikhailova N."/>
            <person name="Richardson P."/>
        </authorList>
    </citation>
    <scope>NUCLEOTIDE SEQUENCE</scope>
    <source>
        <strain evidence="7">BNC1</strain>
    </source>
</reference>
<evidence type="ECO:0000313" key="7">
    <source>
        <dbReference type="EMBL" id="ABG61999.1"/>
    </source>
</evidence>
<organism evidence="7">
    <name type="scientific">Chelativorans sp. (strain BNC1)</name>
    <dbReference type="NCBI Taxonomy" id="266779"/>
    <lineage>
        <taxon>Bacteria</taxon>
        <taxon>Pseudomonadati</taxon>
        <taxon>Pseudomonadota</taxon>
        <taxon>Alphaproteobacteria</taxon>
        <taxon>Hyphomicrobiales</taxon>
        <taxon>Phyllobacteriaceae</taxon>
        <taxon>Chelativorans</taxon>
    </lineage>
</organism>
<dbReference type="Pfam" id="PF00672">
    <property type="entry name" value="HAMP"/>
    <property type="match status" value="1"/>
</dbReference>
<dbReference type="InterPro" id="IPR003660">
    <property type="entry name" value="HAMP_dom"/>
</dbReference>
<dbReference type="KEGG" id="mes:Meso_0599"/>
<evidence type="ECO:0000256" key="4">
    <source>
        <dbReference type="SAM" id="Phobius"/>
    </source>
</evidence>
<dbReference type="SMART" id="SM00283">
    <property type="entry name" value="MA"/>
    <property type="match status" value="1"/>
</dbReference>
<dbReference type="SMART" id="SM00304">
    <property type="entry name" value="HAMP"/>
    <property type="match status" value="1"/>
</dbReference>
<dbReference type="Gene3D" id="1.10.287.950">
    <property type="entry name" value="Methyl-accepting chemotaxis protein"/>
    <property type="match status" value="1"/>
</dbReference>
<feature type="domain" description="HAMP" evidence="6">
    <location>
        <begin position="196"/>
        <end position="248"/>
    </location>
</feature>
<dbReference type="eggNOG" id="COG0840">
    <property type="taxonomic scope" value="Bacteria"/>
</dbReference>
<sequence>MSVLRGLYGTLGLPMIFFVAAWALFVSLGLLNLEHVRQDVAATSQLGRERVYHEILYRISRLNEGGTAGPANGAAGIRELMSRNERMLQTLIEGEVGGHPHATRDPHVTAELEESRTYWVTVVRPALERAIESPPVDLAEMDQIERLMEVYVNRLNRQIVLIEQHAGAQLEQARFLLLAAAAVIVLGFFTMIFLLHYLAKRTRALVRTAEEISAGNLERRAPVNGPEELALLGTSINSMTQKLSAMIEGERSDRTRLEALVATISETAEHLSNSAAEILAGASQQVEGMREQSAAVAETATSVDEVLQTAEQAASRAEAVAASAEAVVEVSGAGRKAVDETVAVMNAVSDRTEAIAGDILALAESSQEIGEIVAVVTEIADQTNLLALNATIEASRAGEHGHGFSVVASEIKALADQSKASIDKVRRILLDIQRGTNAAVIGMEEGAKSVDRALEKVNEAGETIRQLESVIANSARSAAQIAASAGQQRAGLKQIHDAIYHIEQTSRQNLAAVRQSEQAARTLNELGTRLKTMLGTRKD</sequence>
<dbReference type="PANTHER" id="PTHR32089:SF112">
    <property type="entry name" value="LYSOZYME-LIKE PROTEIN-RELATED"/>
    <property type="match status" value="1"/>
</dbReference>
<dbReference type="PROSITE" id="PS50885">
    <property type="entry name" value="HAMP"/>
    <property type="match status" value="1"/>
</dbReference>
<comment type="similarity">
    <text evidence="2">Belongs to the methyl-accepting chemotaxis (MCP) protein family.</text>
</comment>
<feature type="transmembrane region" description="Helical" evidence="4">
    <location>
        <begin position="175"/>
        <end position="199"/>
    </location>
</feature>
<dbReference type="OrthoDB" id="2489132at2"/>
<keyword evidence="4" id="KW-0472">Membrane</keyword>
<protein>
    <submittedName>
        <fullName evidence="7">Methyl-accepting chemotaxis sensory transducer</fullName>
    </submittedName>
</protein>
<evidence type="ECO:0000256" key="1">
    <source>
        <dbReference type="ARBA" id="ARBA00023224"/>
    </source>
</evidence>
<dbReference type="HOGENOM" id="CLU_000445_107_27_5"/>
<dbReference type="PROSITE" id="PS50111">
    <property type="entry name" value="CHEMOTAXIS_TRANSDUC_2"/>
    <property type="match status" value="1"/>
</dbReference>
<evidence type="ECO:0000259" key="5">
    <source>
        <dbReference type="PROSITE" id="PS50111"/>
    </source>
</evidence>
<dbReference type="InterPro" id="IPR004089">
    <property type="entry name" value="MCPsignal_dom"/>
</dbReference>
<dbReference type="AlphaFoldDB" id="Q11KS6"/>
<dbReference type="PANTHER" id="PTHR32089">
    <property type="entry name" value="METHYL-ACCEPTING CHEMOTAXIS PROTEIN MCPB"/>
    <property type="match status" value="1"/>
</dbReference>
<feature type="domain" description="Methyl-accepting transducer" evidence="5">
    <location>
        <begin position="267"/>
        <end position="503"/>
    </location>
</feature>
<proteinExistence type="inferred from homology"/>
<dbReference type="CDD" id="cd06225">
    <property type="entry name" value="HAMP"/>
    <property type="match status" value="1"/>
</dbReference>
<accession>Q11KS6</accession>
<dbReference type="Pfam" id="PF00015">
    <property type="entry name" value="MCPsignal"/>
    <property type="match status" value="1"/>
</dbReference>
<dbReference type="EMBL" id="CP000390">
    <property type="protein sequence ID" value="ABG61999.1"/>
    <property type="molecule type" value="Genomic_DNA"/>
</dbReference>
<keyword evidence="4" id="KW-0812">Transmembrane</keyword>
<dbReference type="GO" id="GO:0007165">
    <property type="term" value="P:signal transduction"/>
    <property type="evidence" value="ECO:0007669"/>
    <property type="project" value="UniProtKB-KW"/>
</dbReference>
<name>Q11KS6_CHESB</name>
<dbReference type="SUPFAM" id="SSF58104">
    <property type="entry name" value="Methyl-accepting chemotaxis protein (MCP) signaling domain"/>
    <property type="match status" value="1"/>
</dbReference>
<evidence type="ECO:0000256" key="3">
    <source>
        <dbReference type="PROSITE-ProRule" id="PRU00284"/>
    </source>
</evidence>
<dbReference type="STRING" id="266779.Meso_0599"/>
<feature type="transmembrane region" description="Helical" evidence="4">
    <location>
        <begin position="6"/>
        <end position="31"/>
    </location>
</feature>